<dbReference type="AlphaFoldDB" id="A0A974KYZ5"/>
<evidence type="ECO:0000313" key="2">
    <source>
        <dbReference type="Proteomes" id="UP000241540"/>
    </source>
</evidence>
<accession>A0A974KYZ5</accession>
<comment type="caution">
    <text evidence="1">The sequence shown here is derived from an EMBL/GenBank/DDBJ whole genome shotgun (WGS) entry which is preliminary data.</text>
</comment>
<dbReference type="RefSeq" id="WP_107640204.1">
    <property type="nucleotide sequence ID" value="NZ_PZHX01000010.1"/>
</dbReference>
<organism evidence="1 2">
    <name type="scientific">Staphylococcus hominis</name>
    <dbReference type="NCBI Taxonomy" id="1290"/>
    <lineage>
        <taxon>Bacteria</taxon>
        <taxon>Bacillati</taxon>
        <taxon>Bacillota</taxon>
        <taxon>Bacilli</taxon>
        <taxon>Bacillales</taxon>
        <taxon>Staphylococcaceae</taxon>
        <taxon>Staphylococcus</taxon>
    </lineage>
</organism>
<dbReference type="EMBL" id="PZHX01000010">
    <property type="protein sequence ID" value="PTK30830.1"/>
    <property type="molecule type" value="Genomic_DNA"/>
</dbReference>
<sequence length="168" mass="19119">MTVVNIKSVQENRDGSIEVLPSSNEVTIKPMRPSQFGKLAKIISATQKDLQSNETFKQTVTALFSDYAEGMEIRDFMRGEDFNVFMLLDTVGFLLEKAPDRLNEIIVAVTGINRLHVENQDIDTYFDIIEAVLEVNDIEKIVKRIQRILDKMGKAFSFMRVNQEADNA</sequence>
<name>A0A974KYZ5_STAHO</name>
<protein>
    <submittedName>
        <fullName evidence="1">Uncharacterized protein</fullName>
    </submittedName>
</protein>
<evidence type="ECO:0000313" key="1">
    <source>
        <dbReference type="EMBL" id="PTK30830.1"/>
    </source>
</evidence>
<proteinExistence type="predicted"/>
<dbReference type="Proteomes" id="UP000241540">
    <property type="component" value="Unassembled WGS sequence"/>
</dbReference>
<reference evidence="1 2" key="1">
    <citation type="journal article" date="2016" name="Front. Microbiol.">
        <title>Comprehensive Phylogenetic Analysis of Bovine Non-aureus Staphylococci Species Based on Whole-Genome Sequencing.</title>
        <authorList>
            <person name="Naushad S."/>
            <person name="Barkema H.W."/>
            <person name="Luby C."/>
            <person name="Condas L.A."/>
            <person name="Nobrega D.B."/>
            <person name="Carson D.A."/>
            <person name="De Buck J."/>
        </authorList>
    </citation>
    <scope>NUCLEOTIDE SEQUENCE [LARGE SCALE GENOMIC DNA]</scope>
    <source>
        <strain evidence="1 2">SNUC 5336</strain>
    </source>
</reference>
<gene>
    <name evidence="1" type="ORF">BUZ51_06330</name>
</gene>